<dbReference type="PANTHER" id="PTHR11937">
    <property type="entry name" value="ACTIN"/>
    <property type="match status" value="1"/>
</dbReference>
<comment type="caution">
    <text evidence="2">The sequence shown here is derived from an EMBL/GenBank/DDBJ whole genome shotgun (WGS) entry which is preliminary data.</text>
</comment>
<gene>
    <name evidence="2" type="ORF">A9F13_01g00836</name>
</gene>
<dbReference type="PROSITE" id="PS01132">
    <property type="entry name" value="ACTINS_ACT_LIKE"/>
    <property type="match status" value="1"/>
</dbReference>
<dbReference type="Gene3D" id="3.30.420.40">
    <property type="match status" value="2"/>
</dbReference>
<evidence type="ECO:0000313" key="3">
    <source>
        <dbReference type="Proteomes" id="UP000195602"/>
    </source>
</evidence>
<name>A0AA91T453_CLALS</name>
<dbReference type="Gene3D" id="3.90.640.10">
    <property type="entry name" value="Actin, Chain A, domain 4"/>
    <property type="match status" value="1"/>
</dbReference>
<reference evidence="2 3" key="1">
    <citation type="submission" date="2017-04" db="EMBL/GenBank/DDBJ databases">
        <title>Draft genome of the yeast Clavispora lusitaniae type strain CBS 6936.</title>
        <authorList>
            <person name="Durrens P."/>
            <person name="Klopp C."/>
            <person name="Biteau N."/>
            <person name="Fitton-Ouhabi V."/>
            <person name="Dementhon K."/>
            <person name="Accoceberry I."/>
            <person name="Sherman D.J."/>
            <person name="Noel T."/>
        </authorList>
    </citation>
    <scope>NUCLEOTIDE SEQUENCE [LARGE SCALE GENOMIC DNA]</scope>
    <source>
        <strain evidence="2 3">CBS 6936</strain>
    </source>
</reference>
<evidence type="ECO:0000256" key="1">
    <source>
        <dbReference type="RuleBase" id="RU000487"/>
    </source>
</evidence>
<organism evidence="2 3">
    <name type="scientific">Clavispora lusitaniae</name>
    <name type="common">Candida lusitaniae</name>
    <dbReference type="NCBI Taxonomy" id="36911"/>
    <lineage>
        <taxon>Eukaryota</taxon>
        <taxon>Fungi</taxon>
        <taxon>Dikarya</taxon>
        <taxon>Ascomycota</taxon>
        <taxon>Saccharomycotina</taxon>
        <taxon>Pichiomycetes</taxon>
        <taxon>Metschnikowiaceae</taxon>
        <taxon>Clavispora</taxon>
    </lineage>
</organism>
<comment type="similarity">
    <text evidence="1">Belongs to the actin family.</text>
</comment>
<dbReference type="SMART" id="SM00268">
    <property type="entry name" value="ACTIN"/>
    <property type="match status" value="1"/>
</dbReference>
<dbReference type="Pfam" id="PF00022">
    <property type="entry name" value="Actin"/>
    <property type="match status" value="1"/>
</dbReference>
<proteinExistence type="inferred from homology"/>
<dbReference type="InterPro" id="IPR043129">
    <property type="entry name" value="ATPase_NBD"/>
</dbReference>
<dbReference type="SUPFAM" id="SSF53067">
    <property type="entry name" value="Actin-like ATPase domain"/>
    <property type="match status" value="2"/>
</dbReference>
<dbReference type="OMA" id="WDRQFGA"/>
<dbReference type="PRINTS" id="PR00190">
    <property type="entry name" value="ACTIN"/>
</dbReference>
<dbReference type="EMBL" id="LYUB02000001">
    <property type="protein sequence ID" value="OVF10685.1"/>
    <property type="molecule type" value="Genomic_DNA"/>
</dbReference>
<dbReference type="KEGG" id="clus:A9F13_01g00836"/>
<dbReference type="AlphaFoldDB" id="A0AA91T453"/>
<protein>
    <submittedName>
        <fullName evidence="2">Actin-related protein</fullName>
    </submittedName>
</protein>
<sequence>MATSLPAVVIDNGTATTRAGFASEDIPSVVFDSNYSVDENGNVLVGEHNINTRPDLEVMTLLDNGLIYNFDHIERNWEHVYKSLDSGNGADPKEHPLMMTEQTWNSAKNRASTAQIAFENLQVPLFSLVKSPLAQLYHMGRSTGLVVDVGAGVASVTPILDGVIQHKSSFHSKYAGDFANLHALRSLEAKLGYETTQLDYTRLLPKKFLSGTVSSSFKSYHVTHNLLHSFKQTMLYVSEPPIGIAPANQYYSQPQHQHPGSFQLPDGTNVPYSDSELLAVTEPLFVPHVYKLPGVNIPDPAFDKAGTHGISNLVLFAIKNLEMSFLSNSDSQNANANARFNEILRQLFSNTLVTGGGSLISGFTDRLCGDLSRSAPSVLPNYLVTGSYKLYISPLRNHSSNDINDTFDKQFGSWLGAANLANMLNEVVEEEGANVNIALDNWFISKADYEELGEDLIVEKFK</sequence>
<dbReference type="InterPro" id="IPR004000">
    <property type="entry name" value="Actin"/>
</dbReference>
<dbReference type="Proteomes" id="UP000195602">
    <property type="component" value="Unassembled WGS sequence"/>
</dbReference>
<evidence type="ECO:0000313" key="2">
    <source>
        <dbReference type="EMBL" id="OVF10685.1"/>
    </source>
</evidence>
<dbReference type="InterPro" id="IPR020902">
    <property type="entry name" value="Actin/actin-like_CS"/>
</dbReference>
<accession>A0AA91T453</accession>